<dbReference type="InterPro" id="IPR025515">
    <property type="entry name" value="DUF4403"/>
</dbReference>
<organism evidence="1 2">
    <name type="scientific">Catalinimonas alkaloidigena</name>
    <dbReference type="NCBI Taxonomy" id="1075417"/>
    <lineage>
        <taxon>Bacteria</taxon>
        <taxon>Pseudomonadati</taxon>
        <taxon>Bacteroidota</taxon>
        <taxon>Cytophagia</taxon>
        <taxon>Cytophagales</taxon>
        <taxon>Catalimonadaceae</taxon>
        <taxon>Catalinimonas</taxon>
    </lineage>
</organism>
<protein>
    <recommendedName>
        <fullName evidence="3">DUF4403 family protein</fullName>
    </recommendedName>
</protein>
<evidence type="ECO:0000313" key="2">
    <source>
        <dbReference type="Proteomes" id="UP000198510"/>
    </source>
</evidence>
<proteinExistence type="predicted"/>
<keyword evidence="2" id="KW-1185">Reference proteome</keyword>
<sequence>MLALLASCKTLSPERPEEFYLDLDYQPPLSVLSAPVEIPIPELQRKLNDQIQGDVYVDDDLDDDNLMLRVSRRNPIRVATSDAATEEAFRVTIPLHVWAKGGVSLKRFGLDLSKYEETEFDLNVKYDVRVQIDEQWQLRTQTTAQGFDWVKKPVLDLGGIRIEVAPFVEGVLKRQQRDIAKQIDQQVGQQVNLRPQAEQAWAAVQKPVLLSEAFDTWLRIHPTQALVSPLHVNEQVVQGQIGFRGYAETFTGKKPESTNEPLPALQTTDSVPTDFEIGLLGQISYAKAEELLRQEVEQQTFTSGSRAVRITHLNLYGSGENLVGALQLAGDVEGKVYLQGKPRYDPTTESIIIDDLDFSLDTRNQLAKAAAWLGRGQFLRELQEAFQFPIGAQIDTTRQQLQQLLDDHEPYPNMRINGELSQFQPGKIFITREGIKALVVARGRARLDIKGL</sequence>
<reference evidence="1 2" key="1">
    <citation type="submission" date="2016-10" db="EMBL/GenBank/DDBJ databases">
        <authorList>
            <person name="de Groot N.N."/>
        </authorList>
    </citation>
    <scope>NUCLEOTIDE SEQUENCE [LARGE SCALE GENOMIC DNA]</scope>
    <source>
        <strain evidence="1 2">DSM 25186</strain>
    </source>
</reference>
<dbReference type="STRING" id="1075417.SAMN05421823_110250"/>
<name>A0A1G9QRJ1_9BACT</name>
<evidence type="ECO:0000313" key="1">
    <source>
        <dbReference type="EMBL" id="SDM12885.1"/>
    </source>
</evidence>
<gene>
    <name evidence="1" type="ORF">SAMN05421823_110250</name>
</gene>
<dbReference type="EMBL" id="FNFO01000010">
    <property type="protein sequence ID" value="SDM12885.1"/>
    <property type="molecule type" value="Genomic_DNA"/>
</dbReference>
<dbReference type="Pfam" id="PF14356">
    <property type="entry name" value="DUF4403"/>
    <property type="match status" value="1"/>
</dbReference>
<evidence type="ECO:0008006" key="3">
    <source>
        <dbReference type="Google" id="ProtNLM"/>
    </source>
</evidence>
<accession>A0A1G9QRJ1</accession>
<dbReference type="Proteomes" id="UP000198510">
    <property type="component" value="Unassembled WGS sequence"/>
</dbReference>
<dbReference type="AlphaFoldDB" id="A0A1G9QRJ1"/>